<evidence type="ECO:0000256" key="1">
    <source>
        <dbReference type="SAM" id="MobiDB-lite"/>
    </source>
</evidence>
<evidence type="ECO:0000313" key="2">
    <source>
        <dbReference type="EMBL" id="KAL3273577.1"/>
    </source>
</evidence>
<keyword evidence="3" id="KW-1185">Reference proteome</keyword>
<organism evidence="2 3">
    <name type="scientific">Cryptolaemus montrouzieri</name>
    <dbReference type="NCBI Taxonomy" id="559131"/>
    <lineage>
        <taxon>Eukaryota</taxon>
        <taxon>Metazoa</taxon>
        <taxon>Ecdysozoa</taxon>
        <taxon>Arthropoda</taxon>
        <taxon>Hexapoda</taxon>
        <taxon>Insecta</taxon>
        <taxon>Pterygota</taxon>
        <taxon>Neoptera</taxon>
        <taxon>Endopterygota</taxon>
        <taxon>Coleoptera</taxon>
        <taxon>Polyphaga</taxon>
        <taxon>Cucujiformia</taxon>
        <taxon>Coccinelloidea</taxon>
        <taxon>Coccinellidae</taxon>
        <taxon>Scymninae</taxon>
        <taxon>Scymnini</taxon>
        <taxon>Cryptolaemus</taxon>
    </lineage>
</organism>
<sequence length="96" mass="10892">MPLIWRSFMLPGVILDVIDIDKNDEIIENTAIRLTSASKLCISNGGGAKHNDQKPNYCGEKYIDEGDEISHDEEAEIDENEQDIDRDDQEINNNEN</sequence>
<evidence type="ECO:0000313" key="3">
    <source>
        <dbReference type="Proteomes" id="UP001516400"/>
    </source>
</evidence>
<proteinExistence type="predicted"/>
<accession>A0ABD2N4U0</accession>
<gene>
    <name evidence="2" type="ORF">HHI36_015011</name>
</gene>
<feature type="compositionally biased region" description="Acidic residues" evidence="1">
    <location>
        <begin position="65"/>
        <end position="90"/>
    </location>
</feature>
<protein>
    <submittedName>
        <fullName evidence="2">Uncharacterized protein</fullName>
    </submittedName>
</protein>
<dbReference type="AlphaFoldDB" id="A0ABD2N4U0"/>
<comment type="caution">
    <text evidence="2">The sequence shown here is derived from an EMBL/GenBank/DDBJ whole genome shotgun (WGS) entry which is preliminary data.</text>
</comment>
<dbReference type="EMBL" id="JABFTP020000062">
    <property type="protein sequence ID" value="KAL3273577.1"/>
    <property type="molecule type" value="Genomic_DNA"/>
</dbReference>
<reference evidence="2 3" key="1">
    <citation type="journal article" date="2021" name="BMC Biol.">
        <title>Horizontally acquired antibacterial genes associated with adaptive radiation of ladybird beetles.</title>
        <authorList>
            <person name="Li H.S."/>
            <person name="Tang X.F."/>
            <person name="Huang Y.H."/>
            <person name="Xu Z.Y."/>
            <person name="Chen M.L."/>
            <person name="Du X.Y."/>
            <person name="Qiu B.Y."/>
            <person name="Chen P.T."/>
            <person name="Zhang W."/>
            <person name="Slipinski A."/>
            <person name="Escalona H.E."/>
            <person name="Waterhouse R.M."/>
            <person name="Zwick A."/>
            <person name="Pang H."/>
        </authorList>
    </citation>
    <scope>NUCLEOTIDE SEQUENCE [LARGE SCALE GENOMIC DNA]</scope>
    <source>
        <strain evidence="2">SYSU2018</strain>
    </source>
</reference>
<name>A0ABD2N4U0_9CUCU</name>
<dbReference type="Proteomes" id="UP001516400">
    <property type="component" value="Unassembled WGS sequence"/>
</dbReference>
<feature type="region of interest" description="Disordered" evidence="1">
    <location>
        <begin position="64"/>
        <end position="96"/>
    </location>
</feature>